<feature type="domain" description="Serine aminopeptidase S33" evidence="1">
    <location>
        <begin position="42"/>
        <end position="148"/>
    </location>
</feature>
<dbReference type="NCBIfam" id="TIGR03100">
    <property type="entry name" value="hydr1_PEP"/>
    <property type="match status" value="1"/>
</dbReference>
<dbReference type="RefSeq" id="WP_332292445.1">
    <property type="nucleotide sequence ID" value="NZ_JAZIBG010000049.1"/>
</dbReference>
<keyword evidence="3" id="KW-1185">Reference proteome</keyword>
<dbReference type="EMBL" id="JAZIBG010000049">
    <property type="protein sequence ID" value="MEF7616849.1"/>
    <property type="molecule type" value="Genomic_DNA"/>
</dbReference>
<dbReference type="SUPFAM" id="SSF53474">
    <property type="entry name" value="alpha/beta-Hydrolases"/>
    <property type="match status" value="1"/>
</dbReference>
<dbReference type="InterPro" id="IPR022742">
    <property type="entry name" value="Hydrolase_4"/>
</dbReference>
<sequence length="284" mass="30668">MTERAVVFSCAAQPMVGIVHEAAVPSDTAVLIVVGGPQYRGGSHRQFVQLARRLAAEGVASMRFDVRGMGDSGGGQRGFDALDDDIAAALDTLQSQLPAVRRVVLWGLCDGASAALLYLEGRADPRITGLVVVNPWVRSEATLARTHVKHYYRQRLMQREFWGKLLKGGVALRAASELGRNLVRALRPAPAAQAAAGAQAPFAERMATAWRGFSGPLLLILSGNDYTAREFVEHATTSAGWRGLVSSPRVSRHDIEDADHTFSDPPSQKAMEAATVAWLQRNFP</sequence>
<evidence type="ECO:0000313" key="3">
    <source>
        <dbReference type="Proteomes" id="UP001336250"/>
    </source>
</evidence>
<gene>
    <name evidence="2" type="ORF">V4F39_23245</name>
</gene>
<dbReference type="PANTHER" id="PTHR43265:SF1">
    <property type="entry name" value="ESTERASE ESTD"/>
    <property type="match status" value="1"/>
</dbReference>
<name>A0AAW9QN49_9BURK</name>
<dbReference type="Proteomes" id="UP001336250">
    <property type="component" value="Unassembled WGS sequence"/>
</dbReference>
<organism evidence="2 3">
    <name type="scientific">Aquincola agrisoli</name>
    <dbReference type="NCBI Taxonomy" id="3119538"/>
    <lineage>
        <taxon>Bacteria</taxon>
        <taxon>Pseudomonadati</taxon>
        <taxon>Pseudomonadota</taxon>
        <taxon>Betaproteobacteria</taxon>
        <taxon>Burkholderiales</taxon>
        <taxon>Sphaerotilaceae</taxon>
        <taxon>Aquincola</taxon>
    </lineage>
</organism>
<evidence type="ECO:0000313" key="2">
    <source>
        <dbReference type="EMBL" id="MEF7616849.1"/>
    </source>
</evidence>
<proteinExistence type="predicted"/>
<accession>A0AAW9QN49</accession>
<protein>
    <submittedName>
        <fullName evidence="2">Hydrolase 1, exosortase A system-associated</fullName>
    </submittedName>
</protein>
<dbReference type="Pfam" id="PF12146">
    <property type="entry name" value="Hydrolase_4"/>
    <property type="match status" value="1"/>
</dbReference>
<dbReference type="Gene3D" id="3.40.50.1820">
    <property type="entry name" value="alpha/beta hydrolase"/>
    <property type="match status" value="1"/>
</dbReference>
<dbReference type="PANTHER" id="PTHR43265">
    <property type="entry name" value="ESTERASE ESTD"/>
    <property type="match status" value="1"/>
</dbReference>
<reference evidence="2 3" key="1">
    <citation type="submission" date="2024-02" db="EMBL/GenBank/DDBJ databases">
        <title>Genome sequence of Aquincola sp. MAHUQ-54.</title>
        <authorList>
            <person name="Huq M.A."/>
        </authorList>
    </citation>
    <scope>NUCLEOTIDE SEQUENCE [LARGE SCALE GENOMIC DNA]</scope>
    <source>
        <strain evidence="2 3">MAHUQ-54</strain>
    </source>
</reference>
<keyword evidence="2" id="KW-0378">Hydrolase</keyword>
<dbReference type="InterPro" id="IPR053145">
    <property type="entry name" value="AB_hydrolase_Est10"/>
</dbReference>
<dbReference type="AlphaFoldDB" id="A0AAW9QN49"/>
<dbReference type="InterPro" id="IPR029058">
    <property type="entry name" value="AB_hydrolase_fold"/>
</dbReference>
<evidence type="ECO:0000259" key="1">
    <source>
        <dbReference type="Pfam" id="PF12146"/>
    </source>
</evidence>
<dbReference type="InterPro" id="IPR017531">
    <property type="entry name" value="Hydrolase-1_PEP"/>
</dbReference>
<comment type="caution">
    <text evidence="2">The sequence shown here is derived from an EMBL/GenBank/DDBJ whole genome shotgun (WGS) entry which is preliminary data.</text>
</comment>
<dbReference type="GO" id="GO:0052689">
    <property type="term" value="F:carboxylic ester hydrolase activity"/>
    <property type="evidence" value="ECO:0007669"/>
    <property type="project" value="TreeGrafter"/>
</dbReference>